<dbReference type="InterPro" id="IPR036865">
    <property type="entry name" value="CRAL-TRIO_dom_sf"/>
</dbReference>
<sequence length="152" mass="17003">SCCTSTTASGRSFPEVFEKYSNPKALTAVLESGILYVVEGKTSEGEAIVIYRPDKHTAHINIFDVFACGQIAIDQLLESEEVQICGIITIDDFQHFDPDSIKHVTLTEHGKVTKLLQDATPIRRKPVHVLNESGKFDVIYALMKPFMKRKFS</sequence>
<accession>H2YVL2</accession>
<dbReference type="CDD" id="cd00170">
    <property type="entry name" value="SEC14"/>
    <property type="match status" value="1"/>
</dbReference>
<dbReference type="InterPro" id="IPR001251">
    <property type="entry name" value="CRAL-TRIO_dom"/>
</dbReference>
<dbReference type="Gene3D" id="3.40.525.10">
    <property type="entry name" value="CRAL-TRIO lipid binding domain"/>
    <property type="match status" value="1"/>
</dbReference>
<reference evidence="2" key="2">
    <citation type="submission" date="2025-08" db="UniProtKB">
        <authorList>
            <consortium name="Ensembl"/>
        </authorList>
    </citation>
    <scope>IDENTIFICATION</scope>
</reference>
<name>H2YVL2_CIOSA</name>
<dbReference type="OMA" id="TAHINIF"/>
<dbReference type="PRINTS" id="PR00180">
    <property type="entry name" value="CRETINALDHBP"/>
</dbReference>
<dbReference type="GO" id="GO:1902936">
    <property type="term" value="F:phosphatidylinositol bisphosphate binding"/>
    <property type="evidence" value="ECO:0007669"/>
    <property type="project" value="TreeGrafter"/>
</dbReference>
<evidence type="ECO:0000259" key="1">
    <source>
        <dbReference type="Pfam" id="PF00650"/>
    </source>
</evidence>
<dbReference type="Ensembl" id="ENSCSAVT00000009490.1">
    <property type="protein sequence ID" value="ENSCSAVP00000009373.1"/>
    <property type="gene ID" value="ENSCSAVG00000005525.1"/>
</dbReference>
<protein>
    <recommendedName>
        <fullName evidence="1">CRAL-TRIO domain-containing protein</fullName>
    </recommendedName>
</protein>
<reference evidence="2" key="3">
    <citation type="submission" date="2025-09" db="UniProtKB">
        <authorList>
            <consortium name="Ensembl"/>
        </authorList>
    </citation>
    <scope>IDENTIFICATION</scope>
</reference>
<proteinExistence type="predicted"/>
<reference evidence="3" key="1">
    <citation type="submission" date="2003-08" db="EMBL/GenBank/DDBJ databases">
        <authorList>
            <person name="Birren B."/>
            <person name="Nusbaum C."/>
            <person name="Abebe A."/>
            <person name="Abouelleil A."/>
            <person name="Adekoya E."/>
            <person name="Ait-zahra M."/>
            <person name="Allen N."/>
            <person name="Allen T."/>
            <person name="An P."/>
            <person name="Anderson M."/>
            <person name="Anderson S."/>
            <person name="Arachchi H."/>
            <person name="Armbruster J."/>
            <person name="Bachantsang P."/>
            <person name="Baldwin J."/>
            <person name="Barry A."/>
            <person name="Bayul T."/>
            <person name="Blitshsteyn B."/>
            <person name="Bloom T."/>
            <person name="Blye J."/>
            <person name="Boguslavskiy L."/>
            <person name="Borowsky M."/>
            <person name="Boukhgalter B."/>
            <person name="Brunache A."/>
            <person name="Butler J."/>
            <person name="Calixte N."/>
            <person name="Calvo S."/>
            <person name="Camarata J."/>
            <person name="Campo K."/>
            <person name="Chang J."/>
            <person name="Cheshatsang Y."/>
            <person name="Citroen M."/>
            <person name="Collymore A."/>
            <person name="Considine T."/>
            <person name="Cook A."/>
            <person name="Cooke P."/>
            <person name="Corum B."/>
            <person name="Cuomo C."/>
            <person name="David R."/>
            <person name="Dawoe T."/>
            <person name="Degray S."/>
            <person name="Dodge S."/>
            <person name="Dooley K."/>
            <person name="Dorje P."/>
            <person name="Dorjee K."/>
            <person name="Dorris L."/>
            <person name="Duffey N."/>
            <person name="Dupes A."/>
            <person name="Elkins T."/>
            <person name="Engels R."/>
            <person name="Erickson J."/>
            <person name="Farina A."/>
            <person name="Faro S."/>
            <person name="Ferreira P."/>
            <person name="Fischer H."/>
            <person name="Fitzgerald M."/>
            <person name="Foley K."/>
            <person name="Gage D."/>
            <person name="Galagan J."/>
            <person name="Gearin G."/>
            <person name="Gnerre S."/>
            <person name="Gnirke A."/>
            <person name="Goyette A."/>
            <person name="Graham J."/>
            <person name="Grandbois E."/>
            <person name="Gyaltsen K."/>
            <person name="Hafez N."/>
            <person name="Hagopian D."/>
            <person name="Hagos B."/>
            <person name="Hall J."/>
            <person name="Hatcher B."/>
            <person name="Heller A."/>
            <person name="Higgins H."/>
            <person name="Honan T."/>
            <person name="Horn A."/>
            <person name="Houde N."/>
            <person name="Hughes L."/>
            <person name="Hulme W."/>
            <person name="Husby E."/>
            <person name="Iliev I."/>
            <person name="Jaffe D."/>
            <person name="Jones C."/>
            <person name="Kamal M."/>
            <person name="Kamat A."/>
            <person name="Kamvysselis M."/>
            <person name="Karlsson E."/>
            <person name="Kells C."/>
            <person name="Kieu A."/>
            <person name="Kisner P."/>
            <person name="Kodira C."/>
            <person name="Kulbokas E."/>
            <person name="Labutti K."/>
            <person name="Lama D."/>
            <person name="Landers T."/>
            <person name="Leger J."/>
            <person name="Levine S."/>
            <person name="Lewis D."/>
            <person name="Lewis T."/>
            <person name="Lindblad-toh K."/>
            <person name="Liu X."/>
            <person name="Lokyitsang T."/>
            <person name="Lokyitsang Y."/>
            <person name="Lucien O."/>
            <person name="Lui A."/>
            <person name="Ma L.J."/>
            <person name="Mabbitt R."/>
            <person name="Macdonald J."/>
            <person name="Maclean C."/>
            <person name="Major J."/>
            <person name="Manning J."/>
            <person name="Marabella R."/>
            <person name="Maru K."/>
            <person name="Matthews C."/>
            <person name="Mauceli E."/>
            <person name="Mccarthy M."/>
            <person name="Mcdonough S."/>
            <person name="Mcghee T."/>
            <person name="Meldrim J."/>
            <person name="Meneus L."/>
            <person name="Mesirov J."/>
            <person name="Mihalev A."/>
            <person name="Mihova T."/>
            <person name="Mikkelsen T."/>
            <person name="Mlenga V."/>
            <person name="Moru K."/>
            <person name="Mozes J."/>
            <person name="Mulrain L."/>
            <person name="Munson G."/>
            <person name="Naylor J."/>
            <person name="Newes C."/>
            <person name="Nguyen C."/>
            <person name="Nguyen N."/>
            <person name="Nguyen T."/>
            <person name="Nicol R."/>
            <person name="Nielsen C."/>
            <person name="Nizzari M."/>
            <person name="Norbu C."/>
            <person name="Norbu N."/>
            <person name="O'donnell P."/>
            <person name="Okoawo O."/>
            <person name="O'leary S."/>
            <person name="Omotosho B."/>
            <person name="O'neill K."/>
            <person name="Osman S."/>
            <person name="Parker S."/>
            <person name="Perrin D."/>
            <person name="Phunkhang P."/>
            <person name="Piqani B."/>
            <person name="Purcell S."/>
            <person name="Rachupka T."/>
            <person name="Ramasamy U."/>
            <person name="Rameau R."/>
            <person name="Ray V."/>
            <person name="Raymond C."/>
            <person name="Retta R."/>
            <person name="Richardson S."/>
            <person name="Rise C."/>
            <person name="Rodriguez J."/>
            <person name="Rogers J."/>
            <person name="Rogov P."/>
            <person name="Rutman M."/>
            <person name="Schupbach R."/>
            <person name="Seaman C."/>
            <person name="Settipalli S."/>
            <person name="Sharpe T."/>
            <person name="Sheridan J."/>
            <person name="Sherpa N."/>
            <person name="Shi J."/>
            <person name="Smirnov S."/>
            <person name="Smith C."/>
            <person name="Sougnez C."/>
            <person name="Spencer B."/>
            <person name="Stalker J."/>
            <person name="Stange-thomann N."/>
            <person name="Stavropoulos S."/>
            <person name="Stetson K."/>
            <person name="Stone C."/>
            <person name="Stone S."/>
            <person name="Stubbs M."/>
            <person name="Talamas J."/>
            <person name="Tchuinga P."/>
            <person name="Tenzing P."/>
            <person name="Tesfaye S."/>
            <person name="Theodore J."/>
            <person name="Thoulutsang Y."/>
            <person name="Topham K."/>
            <person name="Towey S."/>
            <person name="Tsamla T."/>
            <person name="Tsomo N."/>
            <person name="Vallee D."/>
            <person name="Vassiliev H."/>
            <person name="Venkataraman V."/>
            <person name="Vinson J."/>
            <person name="Vo A."/>
            <person name="Wade C."/>
            <person name="Wang S."/>
            <person name="Wangchuk T."/>
            <person name="Wangdi T."/>
            <person name="Whittaker C."/>
            <person name="Wilkinson J."/>
            <person name="Wu Y."/>
            <person name="Wyman D."/>
            <person name="Yadav S."/>
            <person name="Yang S."/>
            <person name="Yang X."/>
            <person name="Yeager S."/>
            <person name="Yee E."/>
            <person name="Young G."/>
            <person name="Zainoun J."/>
            <person name="Zembeck L."/>
            <person name="Zimmer A."/>
            <person name="Zody M."/>
            <person name="Lander E."/>
        </authorList>
    </citation>
    <scope>NUCLEOTIDE SEQUENCE [LARGE SCALE GENOMIC DNA]</scope>
</reference>
<dbReference type="Pfam" id="PF00650">
    <property type="entry name" value="CRAL_TRIO"/>
    <property type="match status" value="1"/>
</dbReference>
<dbReference type="PANTHER" id="PTHR10174:SF225">
    <property type="entry name" value="ALPHA-TOCOPHEROL TRANSFER PROTEIN"/>
    <property type="match status" value="1"/>
</dbReference>
<keyword evidence="3" id="KW-1185">Reference proteome</keyword>
<feature type="domain" description="CRAL-TRIO" evidence="1">
    <location>
        <begin position="33"/>
        <end position="150"/>
    </location>
</feature>
<dbReference type="AlphaFoldDB" id="H2YVL2"/>
<dbReference type="SUPFAM" id="SSF52087">
    <property type="entry name" value="CRAL/TRIO domain"/>
    <property type="match status" value="1"/>
</dbReference>
<dbReference type="GeneTree" id="ENSGT00940000155407"/>
<organism evidence="2 3">
    <name type="scientific">Ciona savignyi</name>
    <name type="common">Pacific transparent sea squirt</name>
    <dbReference type="NCBI Taxonomy" id="51511"/>
    <lineage>
        <taxon>Eukaryota</taxon>
        <taxon>Metazoa</taxon>
        <taxon>Chordata</taxon>
        <taxon>Tunicata</taxon>
        <taxon>Ascidiacea</taxon>
        <taxon>Phlebobranchia</taxon>
        <taxon>Cionidae</taxon>
        <taxon>Ciona</taxon>
    </lineage>
</organism>
<dbReference type="GO" id="GO:0016020">
    <property type="term" value="C:membrane"/>
    <property type="evidence" value="ECO:0007669"/>
    <property type="project" value="TreeGrafter"/>
</dbReference>
<dbReference type="HOGENOM" id="CLU_1763081_0_0_1"/>
<evidence type="ECO:0000313" key="2">
    <source>
        <dbReference type="Ensembl" id="ENSCSAVP00000009373.1"/>
    </source>
</evidence>
<dbReference type="Proteomes" id="UP000007875">
    <property type="component" value="Unassembled WGS sequence"/>
</dbReference>
<dbReference type="eggNOG" id="KOG1471">
    <property type="taxonomic scope" value="Eukaryota"/>
</dbReference>
<dbReference type="InParanoid" id="H2YVL2"/>
<dbReference type="STRING" id="51511.ENSCSAVP00000009373"/>
<evidence type="ECO:0000313" key="3">
    <source>
        <dbReference type="Proteomes" id="UP000007875"/>
    </source>
</evidence>
<dbReference type="PANTHER" id="PTHR10174">
    <property type="entry name" value="ALPHA-TOCOPHEROL TRANSFER PROTEIN-RELATED"/>
    <property type="match status" value="1"/>
</dbReference>